<dbReference type="Pfam" id="PF00931">
    <property type="entry name" value="NB-ARC"/>
    <property type="match status" value="1"/>
</dbReference>
<dbReference type="Pfam" id="PF13181">
    <property type="entry name" value="TPR_8"/>
    <property type="match status" value="1"/>
</dbReference>
<dbReference type="Gene3D" id="1.10.260.40">
    <property type="entry name" value="lambda repressor-like DNA-binding domains"/>
    <property type="match status" value="1"/>
</dbReference>
<dbReference type="Gene3D" id="3.40.50.300">
    <property type="entry name" value="P-loop containing nucleotide triphosphate hydrolases"/>
    <property type="match status" value="1"/>
</dbReference>
<dbReference type="SUPFAM" id="SSF48452">
    <property type="entry name" value="TPR-like"/>
    <property type="match status" value="2"/>
</dbReference>
<comment type="caution">
    <text evidence="3">The sequence shown here is derived from an EMBL/GenBank/DDBJ whole genome shotgun (WGS) entry which is preliminary data.</text>
</comment>
<dbReference type="Proteomes" id="UP001428290">
    <property type="component" value="Unassembled WGS sequence"/>
</dbReference>
<dbReference type="Gene3D" id="1.25.40.10">
    <property type="entry name" value="Tetratricopeptide repeat domain"/>
    <property type="match status" value="3"/>
</dbReference>
<proteinExistence type="predicted"/>
<dbReference type="PANTHER" id="PTHR47691:SF3">
    <property type="entry name" value="HTH-TYPE TRANSCRIPTIONAL REGULATOR RV0890C-RELATED"/>
    <property type="match status" value="1"/>
</dbReference>
<accession>A0ABP9X5P1</accession>
<keyword evidence="4" id="KW-1185">Reference proteome</keyword>
<dbReference type="SUPFAM" id="SSF52540">
    <property type="entry name" value="P-loop containing nucleoside triphosphate hydrolases"/>
    <property type="match status" value="1"/>
</dbReference>
<evidence type="ECO:0000313" key="4">
    <source>
        <dbReference type="Proteomes" id="UP001428290"/>
    </source>
</evidence>
<dbReference type="PROSITE" id="PS50005">
    <property type="entry name" value="TPR"/>
    <property type="match status" value="1"/>
</dbReference>
<name>A0ABP9X5P1_9CHLR</name>
<dbReference type="SMART" id="SM00530">
    <property type="entry name" value="HTH_XRE"/>
    <property type="match status" value="1"/>
</dbReference>
<dbReference type="InterPro" id="IPR003593">
    <property type="entry name" value="AAA+_ATPase"/>
</dbReference>
<organism evidence="3 4">
    <name type="scientific">Herpetosiphon gulosus</name>
    <dbReference type="NCBI Taxonomy" id="1973496"/>
    <lineage>
        <taxon>Bacteria</taxon>
        <taxon>Bacillati</taxon>
        <taxon>Chloroflexota</taxon>
        <taxon>Chloroflexia</taxon>
        <taxon>Herpetosiphonales</taxon>
        <taxon>Herpetosiphonaceae</taxon>
        <taxon>Herpetosiphon</taxon>
    </lineage>
</organism>
<dbReference type="SMART" id="SM00382">
    <property type="entry name" value="AAA"/>
    <property type="match status" value="1"/>
</dbReference>
<dbReference type="InterPro" id="IPR010982">
    <property type="entry name" value="Lambda_DNA-bd_dom_sf"/>
</dbReference>
<dbReference type="InterPro" id="IPR011990">
    <property type="entry name" value="TPR-like_helical_dom_sf"/>
</dbReference>
<evidence type="ECO:0000259" key="2">
    <source>
        <dbReference type="PROSITE" id="PS50943"/>
    </source>
</evidence>
<feature type="repeat" description="TPR" evidence="1">
    <location>
        <begin position="536"/>
        <end position="569"/>
    </location>
</feature>
<dbReference type="SUPFAM" id="SSF47413">
    <property type="entry name" value="lambda repressor-like DNA-binding domains"/>
    <property type="match status" value="1"/>
</dbReference>
<dbReference type="PRINTS" id="PR00364">
    <property type="entry name" value="DISEASERSIST"/>
</dbReference>
<dbReference type="EMBL" id="BAABRU010000022">
    <property type="protein sequence ID" value="GAA5530714.1"/>
    <property type="molecule type" value="Genomic_DNA"/>
</dbReference>
<feature type="domain" description="HTH cro/C1-type" evidence="2">
    <location>
        <begin position="9"/>
        <end position="63"/>
    </location>
</feature>
<evidence type="ECO:0000313" key="3">
    <source>
        <dbReference type="EMBL" id="GAA5530714.1"/>
    </source>
</evidence>
<evidence type="ECO:0000256" key="1">
    <source>
        <dbReference type="PROSITE-ProRule" id="PRU00339"/>
    </source>
</evidence>
<dbReference type="InterPro" id="IPR001387">
    <property type="entry name" value="Cro/C1-type_HTH"/>
</dbReference>
<dbReference type="CDD" id="cd00093">
    <property type="entry name" value="HTH_XRE"/>
    <property type="match status" value="1"/>
</dbReference>
<reference evidence="3 4" key="1">
    <citation type="submission" date="2024-02" db="EMBL/GenBank/DDBJ databases">
        <title>Herpetosiphon gulosus NBRC 112829.</title>
        <authorList>
            <person name="Ichikawa N."/>
            <person name="Katano-Makiyama Y."/>
            <person name="Hidaka K."/>
        </authorList>
    </citation>
    <scope>NUCLEOTIDE SEQUENCE [LARGE SCALE GENOMIC DNA]</scope>
    <source>
        <strain evidence="3 4">NBRC 112829</strain>
    </source>
</reference>
<dbReference type="InterPro" id="IPR027417">
    <property type="entry name" value="P-loop_NTPase"/>
</dbReference>
<dbReference type="Pfam" id="PF13424">
    <property type="entry name" value="TPR_12"/>
    <property type="match status" value="1"/>
</dbReference>
<dbReference type="Pfam" id="PF01381">
    <property type="entry name" value="HTH_3"/>
    <property type="match status" value="1"/>
</dbReference>
<gene>
    <name evidence="3" type="ORF">Hgul01_04537</name>
</gene>
<dbReference type="RefSeq" id="WP_345724313.1">
    <property type="nucleotide sequence ID" value="NZ_BAABRU010000022.1"/>
</dbReference>
<dbReference type="SMART" id="SM00028">
    <property type="entry name" value="TPR"/>
    <property type="match status" value="6"/>
</dbReference>
<keyword evidence="1" id="KW-0802">TPR repeat</keyword>
<protein>
    <recommendedName>
        <fullName evidence="2">HTH cro/C1-type domain-containing protein</fullName>
    </recommendedName>
</protein>
<dbReference type="PANTHER" id="PTHR47691">
    <property type="entry name" value="REGULATOR-RELATED"/>
    <property type="match status" value="1"/>
</dbReference>
<sequence length="824" mass="92827">MSESFGYWLKHRRKELNFTQEYLAELVGCSTITIRKIESNERRPSRQIAARIAKFCQVEANRAFVDAAWTGQSPSPTDGGSPPEPAPSNLLPPFSSIIGRDSAIESICVQFQAQKARLVTIVGSPGVGKTRLAQAIAQRLLSYFSDGVFWISLDPIANANLVPSLITRVLGIHENPNQSIEENIFNWLKNRHLLLILDNCEHIIDLSQFVNQLLSYCPTLSILATSREVLHLRWEQRFPLRPLTVPVRGMQLDLAQLAQIPAIALFLERSRAINPQAELNESNARAISTICMQLEGLPLSIELIAARSAMLSPQMLVHRLNNQLNVLTQGSRDLPNRQQTLRNAIQWSIDLLDSAEQFLLVALALAPESCTLLSLEALADCYSPWPWSIFDGLTNLFDKSLIWIQQQQTDEPRFGMLRVLREYVLEQLADPATIQRLRASFATYYLNIAETIYQKMLNSRTNSLFQEIAAEYYNFHTVITWCLEEPYDLENAITLIATLIDFLHIHGYQREGIGWLQQILGIIEQQTVALSPAILADAYNALGFLCYHQGNINQAQHFFERVLELIGGQTSFKHARILYNLGLVKKNKGELLQAEADLHASLASWRTLGLQPGEAYSLWGLGNLALDQGHYAQALAYLQQSLAIWQTLESAHGQVMVLNDWAELALLQANLSLAEQLLEQIKTIVEASNYKLVSARTALLEGKCAMQRQAFSHAQTCFEEAEEIAQEQQATAHLSRIYLEQAKLALQQAQYHQASYHGYESLRLATLLEHQTGIAHAHQLLAQVYQQLAKPSQTEQHWQACAAIYQQLANPYWLNDLAQLALNQ</sequence>
<dbReference type="PROSITE" id="PS50943">
    <property type="entry name" value="HTH_CROC1"/>
    <property type="match status" value="1"/>
</dbReference>
<dbReference type="InterPro" id="IPR002182">
    <property type="entry name" value="NB-ARC"/>
</dbReference>
<dbReference type="InterPro" id="IPR019734">
    <property type="entry name" value="TPR_rpt"/>
</dbReference>